<dbReference type="GO" id="GO:0016787">
    <property type="term" value="F:hydrolase activity"/>
    <property type="evidence" value="ECO:0007669"/>
    <property type="project" value="UniProtKB-KW"/>
</dbReference>
<comment type="caution">
    <text evidence="4">The sequence shown here is derived from an EMBL/GenBank/DDBJ whole genome shotgun (WGS) entry which is preliminary data.</text>
</comment>
<dbReference type="InterPro" id="IPR000383">
    <property type="entry name" value="Xaa-Pro-like_dom"/>
</dbReference>
<protein>
    <submittedName>
        <fullName evidence="4">CocE/NonD family hydrolase</fullName>
    </submittedName>
</protein>
<evidence type="ECO:0000256" key="1">
    <source>
        <dbReference type="ARBA" id="ARBA00022801"/>
    </source>
</evidence>
<feature type="domain" description="Xaa-Pro dipeptidyl-peptidase C-terminal" evidence="3">
    <location>
        <begin position="328"/>
        <end position="576"/>
    </location>
</feature>
<dbReference type="PANTHER" id="PTHR43056">
    <property type="entry name" value="PEPTIDASE S9 PROLYL OLIGOPEPTIDASE"/>
    <property type="match status" value="1"/>
</dbReference>
<dbReference type="SMART" id="SM00939">
    <property type="entry name" value="PepX_C"/>
    <property type="match status" value="1"/>
</dbReference>
<dbReference type="NCBIfam" id="TIGR00976">
    <property type="entry name" value="CocE_NonD"/>
    <property type="match status" value="1"/>
</dbReference>
<dbReference type="InterPro" id="IPR050585">
    <property type="entry name" value="Xaa-Pro_dipeptidyl-ppase/CocE"/>
</dbReference>
<dbReference type="InterPro" id="IPR005674">
    <property type="entry name" value="CocE/Ser_esterase"/>
</dbReference>
<reference evidence="4 5" key="1">
    <citation type="submission" date="2019-11" db="EMBL/GenBank/DDBJ databases">
        <title>Acidiferrimicrobium australis gen. nov., sp. nov., an acidophilic and obligately heterotrophic, member of the Actinobacteria that catalyses dissimilatory oxido- reduction of iron isolated from metal-rich acidic water in Chile.</title>
        <authorList>
            <person name="Gonzalez D."/>
            <person name="Huber K."/>
            <person name="Hedrich S."/>
            <person name="Rojas-Villalobos C."/>
            <person name="Quatrini R."/>
            <person name="Dinamarca M.A."/>
            <person name="Schwarz A."/>
            <person name="Canales C."/>
            <person name="Nancucheo I."/>
        </authorList>
    </citation>
    <scope>NUCLEOTIDE SEQUENCE [LARGE SCALE GENOMIC DNA]</scope>
    <source>
        <strain evidence="4 5">USS-CCA1</strain>
    </source>
</reference>
<feature type="region of interest" description="Disordered" evidence="2">
    <location>
        <begin position="1"/>
        <end position="45"/>
    </location>
</feature>
<organism evidence="4 5">
    <name type="scientific">Acidiferrimicrobium australe</name>
    <dbReference type="NCBI Taxonomy" id="2664430"/>
    <lineage>
        <taxon>Bacteria</taxon>
        <taxon>Bacillati</taxon>
        <taxon>Actinomycetota</taxon>
        <taxon>Acidimicrobiia</taxon>
        <taxon>Acidimicrobiales</taxon>
        <taxon>Acidimicrobiaceae</taxon>
        <taxon>Acidiferrimicrobium</taxon>
    </lineage>
</organism>
<keyword evidence="1 4" id="KW-0378">Hydrolase</keyword>
<dbReference type="Pfam" id="PF02129">
    <property type="entry name" value="Peptidase_S15"/>
    <property type="match status" value="1"/>
</dbReference>
<dbReference type="Pfam" id="PF08530">
    <property type="entry name" value="PepX_C"/>
    <property type="match status" value="1"/>
</dbReference>
<feature type="compositionally biased region" description="Basic residues" evidence="2">
    <location>
        <begin position="9"/>
        <end position="18"/>
    </location>
</feature>
<dbReference type="SUPFAM" id="SSF53474">
    <property type="entry name" value="alpha/beta-Hydrolases"/>
    <property type="match status" value="1"/>
</dbReference>
<dbReference type="InterPro" id="IPR013736">
    <property type="entry name" value="Xaa-Pro_dipept_C"/>
</dbReference>
<accession>A0ABW9QXT7</accession>
<dbReference type="EMBL" id="WJHE01001036">
    <property type="protein sequence ID" value="MST34492.1"/>
    <property type="molecule type" value="Genomic_DNA"/>
</dbReference>
<sequence length="595" mass="65280">RSGPAASRRAGRSTRPTRTRTSGDPPPRPAGGLPSGESYVSRPLRPVRTIEHQRIKLADGTRLAGRIWLPEDAAEDPVPAVLDFIPYRYGDLMAERDAPMYAWLAARGYACARFDLRGTGNSEGIIEDEYTPQEQRDGIEVIEWLAAQSWCTGAVGMTGISWGGFNALQIAAHRPPALRAVITLCSTDDRYADDVHYRGGCLLGTDMLQWAVSMLTWNALPPDPEVAGDGWRAVWKERIERTPAFLGPWMAHQRRDAYWEQGSVCQDYGAIEAAVYAVGGWADGYSDAVLRLLAGLPGPRKGLLGPWSHAFPHDSIPGPSIGWLEESLRWWDHWLKGDDTGIMQEPMLRAWLQEWTPPAPWHAEWPGRWVAEESWPPAAARRQVRTWWLQGEAAPGLTEQPGGTTVLRHRGQDTAGVDAGVLCADGGYGDWPGDQRAEDGRSLSFTTAPLAEPVELLGHPLARLRVAVDRPVCPLVVRLCDVAPDGTSLRVTWGLLQLSRRRGMDRSDPMEPGREETVDVELKAVGHRFEVGHRIRVAVSTTFWPWAWPAPSPVELSLACGKDSVLELPVRAASPADATLAAFGPPEAPEVPAGV</sequence>
<dbReference type="SUPFAM" id="SSF49785">
    <property type="entry name" value="Galactose-binding domain-like"/>
    <property type="match status" value="1"/>
</dbReference>
<dbReference type="InterPro" id="IPR008979">
    <property type="entry name" value="Galactose-bd-like_sf"/>
</dbReference>
<feature type="non-terminal residue" evidence="4">
    <location>
        <position position="595"/>
    </location>
</feature>
<evidence type="ECO:0000313" key="4">
    <source>
        <dbReference type="EMBL" id="MST34492.1"/>
    </source>
</evidence>
<name>A0ABW9QXT7_9ACTN</name>
<feature type="non-terminal residue" evidence="4">
    <location>
        <position position="1"/>
    </location>
</feature>
<evidence type="ECO:0000313" key="5">
    <source>
        <dbReference type="Proteomes" id="UP000437736"/>
    </source>
</evidence>
<dbReference type="InterPro" id="IPR029058">
    <property type="entry name" value="AB_hydrolase_fold"/>
</dbReference>
<dbReference type="Proteomes" id="UP000437736">
    <property type="component" value="Unassembled WGS sequence"/>
</dbReference>
<dbReference type="PANTHER" id="PTHR43056:SF10">
    <property type="entry name" value="COCE_NOND FAMILY, PUTATIVE (AFU_ORTHOLOGUE AFUA_7G00600)-RELATED"/>
    <property type="match status" value="1"/>
</dbReference>
<gene>
    <name evidence="4" type="ORF">GHK86_17415</name>
</gene>
<proteinExistence type="predicted"/>
<dbReference type="Gene3D" id="2.60.120.260">
    <property type="entry name" value="Galactose-binding domain-like"/>
    <property type="match status" value="1"/>
</dbReference>
<evidence type="ECO:0000256" key="2">
    <source>
        <dbReference type="SAM" id="MobiDB-lite"/>
    </source>
</evidence>
<evidence type="ECO:0000259" key="3">
    <source>
        <dbReference type="SMART" id="SM00939"/>
    </source>
</evidence>
<dbReference type="Gene3D" id="3.40.50.1820">
    <property type="entry name" value="alpha/beta hydrolase"/>
    <property type="match status" value="2"/>
</dbReference>
<keyword evidence="5" id="KW-1185">Reference proteome</keyword>